<feature type="compositionally biased region" description="Low complexity" evidence="1">
    <location>
        <begin position="56"/>
        <end position="73"/>
    </location>
</feature>
<accession>A0A5P2X970</accession>
<feature type="compositionally biased region" description="Low complexity" evidence="1">
    <location>
        <begin position="92"/>
        <end position="105"/>
    </location>
</feature>
<proteinExistence type="predicted"/>
<reference evidence="2 3" key="1">
    <citation type="submission" date="2017-09" db="EMBL/GenBank/DDBJ databases">
        <authorList>
            <person name="Lee N."/>
            <person name="Cho B.-K."/>
        </authorList>
    </citation>
    <scope>NUCLEOTIDE SEQUENCE [LARGE SCALE GENOMIC DNA]</scope>
    <source>
        <strain evidence="2 3">ATCC 27465</strain>
    </source>
</reference>
<dbReference type="KEGG" id="sspb:CP982_14085"/>
<evidence type="ECO:0000256" key="1">
    <source>
        <dbReference type="SAM" id="MobiDB-lite"/>
    </source>
</evidence>
<dbReference type="RefSeq" id="WP_150510845.1">
    <property type="nucleotide sequence ID" value="NZ_CP023690.1"/>
</dbReference>
<sequence length="156" mass="16150">MDAGGASAEEAVSSGVVSFRTVSGVFSRFSSSGVTVVAFSDGGTEAVTGSAEVFASAAPSGRSAVSRRGSSSADEAVSGRSDDDSVPSSAKLRPPTARTRPAVASRTRRRLRRCWAARRLRAPRRPCSWGSSSYSSLALAASYAWRSSMGPMRHGG</sequence>
<feature type="region of interest" description="Disordered" evidence="1">
    <location>
        <begin position="56"/>
        <end position="108"/>
    </location>
</feature>
<name>A0A5P2X970_STRST</name>
<dbReference type="EMBL" id="CP023690">
    <property type="protein sequence ID" value="QEV59725.1"/>
    <property type="molecule type" value="Genomic_DNA"/>
</dbReference>
<gene>
    <name evidence="2" type="ORF">CP982_14085</name>
</gene>
<evidence type="ECO:0000313" key="3">
    <source>
        <dbReference type="Proteomes" id="UP000326505"/>
    </source>
</evidence>
<dbReference type="Proteomes" id="UP000326505">
    <property type="component" value="Chromosome"/>
</dbReference>
<evidence type="ECO:0000313" key="2">
    <source>
        <dbReference type="EMBL" id="QEV59725.1"/>
    </source>
</evidence>
<organism evidence="2 3">
    <name type="scientific">Streptomyces spectabilis</name>
    <dbReference type="NCBI Taxonomy" id="68270"/>
    <lineage>
        <taxon>Bacteria</taxon>
        <taxon>Bacillati</taxon>
        <taxon>Actinomycetota</taxon>
        <taxon>Actinomycetes</taxon>
        <taxon>Kitasatosporales</taxon>
        <taxon>Streptomycetaceae</taxon>
        <taxon>Streptomyces</taxon>
    </lineage>
</organism>
<dbReference type="AlphaFoldDB" id="A0A5P2X970"/>
<protein>
    <submittedName>
        <fullName evidence="2">Uncharacterized protein</fullName>
    </submittedName>
</protein>